<feature type="domain" description="RNA polymerase sigma-70 region 2" evidence="5">
    <location>
        <begin position="28"/>
        <end position="90"/>
    </location>
</feature>
<organism evidence="7 8">
    <name type="scientific">Heminiphilus faecis</name>
    <dbReference type="NCBI Taxonomy" id="2601703"/>
    <lineage>
        <taxon>Bacteria</taxon>
        <taxon>Pseudomonadati</taxon>
        <taxon>Bacteroidota</taxon>
        <taxon>Bacteroidia</taxon>
        <taxon>Bacteroidales</taxon>
        <taxon>Muribaculaceae</taxon>
        <taxon>Heminiphilus</taxon>
    </lineage>
</organism>
<dbReference type="Gene3D" id="1.10.1740.10">
    <property type="match status" value="1"/>
</dbReference>
<dbReference type="Pfam" id="PF04542">
    <property type="entry name" value="Sigma70_r2"/>
    <property type="match status" value="1"/>
</dbReference>
<dbReference type="Gene3D" id="1.10.10.10">
    <property type="entry name" value="Winged helix-like DNA-binding domain superfamily/Winged helix DNA-binding domain"/>
    <property type="match status" value="1"/>
</dbReference>
<keyword evidence="2" id="KW-0805">Transcription regulation</keyword>
<dbReference type="InterPro" id="IPR013324">
    <property type="entry name" value="RNA_pol_sigma_r3/r4-like"/>
</dbReference>
<evidence type="ECO:0000259" key="6">
    <source>
        <dbReference type="Pfam" id="PF08281"/>
    </source>
</evidence>
<keyword evidence="3" id="KW-0731">Sigma factor</keyword>
<name>A0ABV4CVP6_9BACT</name>
<gene>
    <name evidence="7" type="ORF">AAK873_07500</name>
</gene>
<feature type="domain" description="RNA polymerase sigma factor 70 region 4 type 2" evidence="6">
    <location>
        <begin position="125"/>
        <end position="174"/>
    </location>
</feature>
<dbReference type="PANTHER" id="PTHR43133:SF46">
    <property type="entry name" value="RNA POLYMERASE SIGMA-70 FACTOR ECF SUBFAMILY"/>
    <property type="match status" value="1"/>
</dbReference>
<evidence type="ECO:0000256" key="1">
    <source>
        <dbReference type="ARBA" id="ARBA00010641"/>
    </source>
</evidence>
<dbReference type="SUPFAM" id="SSF88659">
    <property type="entry name" value="Sigma3 and sigma4 domains of RNA polymerase sigma factors"/>
    <property type="match status" value="1"/>
</dbReference>
<dbReference type="Proteomes" id="UP001565200">
    <property type="component" value="Unassembled WGS sequence"/>
</dbReference>
<protein>
    <submittedName>
        <fullName evidence="7">Sigma-70 family RNA polymerase sigma factor</fullName>
    </submittedName>
</protein>
<keyword evidence="4" id="KW-0804">Transcription</keyword>
<accession>A0ABV4CVP6</accession>
<dbReference type="SUPFAM" id="SSF88946">
    <property type="entry name" value="Sigma2 domain of RNA polymerase sigma factors"/>
    <property type="match status" value="1"/>
</dbReference>
<evidence type="ECO:0000313" key="7">
    <source>
        <dbReference type="EMBL" id="MEY8245460.1"/>
    </source>
</evidence>
<dbReference type="InterPro" id="IPR036388">
    <property type="entry name" value="WH-like_DNA-bd_sf"/>
</dbReference>
<evidence type="ECO:0000256" key="3">
    <source>
        <dbReference type="ARBA" id="ARBA00023082"/>
    </source>
</evidence>
<dbReference type="EMBL" id="JBCLPP010000017">
    <property type="protein sequence ID" value="MEY8245460.1"/>
    <property type="molecule type" value="Genomic_DNA"/>
</dbReference>
<proteinExistence type="inferred from homology"/>
<evidence type="ECO:0000256" key="4">
    <source>
        <dbReference type="ARBA" id="ARBA00023163"/>
    </source>
</evidence>
<dbReference type="InterPro" id="IPR013249">
    <property type="entry name" value="RNA_pol_sigma70_r4_t2"/>
</dbReference>
<sequence>MANSINISETELVASLKKGSVKAFNMIYQLYAKRLLIYIASATNNKEDAEEIVSDIFLSLWKNHENIDLNTDLSTYLFHIAYKRRIDFFRHSLTVPIYEDYMLFQNELISQENSELEYNEFLNIFNSALTSLPSRFQTLLTLSRIKGLSNEQIAIKLKISPKTVRNGISSGLKLLKKKLDILRRDHKV</sequence>
<comment type="caution">
    <text evidence="7">The sequence shown here is derived from an EMBL/GenBank/DDBJ whole genome shotgun (WGS) entry which is preliminary data.</text>
</comment>
<evidence type="ECO:0000256" key="2">
    <source>
        <dbReference type="ARBA" id="ARBA00023015"/>
    </source>
</evidence>
<dbReference type="InterPro" id="IPR013325">
    <property type="entry name" value="RNA_pol_sigma_r2"/>
</dbReference>
<dbReference type="PANTHER" id="PTHR43133">
    <property type="entry name" value="RNA POLYMERASE ECF-TYPE SIGMA FACTO"/>
    <property type="match status" value="1"/>
</dbReference>
<dbReference type="RefSeq" id="WP_148464388.1">
    <property type="nucleotide sequence ID" value="NZ_JBCLPP010000017.1"/>
</dbReference>
<comment type="similarity">
    <text evidence="1">Belongs to the sigma-70 factor family. ECF subfamily.</text>
</comment>
<dbReference type="InterPro" id="IPR007627">
    <property type="entry name" value="RNA_pol_sigma70_r2"/>
</dbReference>
<dbReference type="Pfam" id="PF08281">
    <property type="entry name" value="Sigma70_r4_2"/>
    <property type="match status" value="1"/>
</dbReference>
<dbReference type="NCBIfam" id="TIGR02937">
    <property type="entry name" value="sigma70-ECF"/>
    <property type="match status" value="1"/>
</dbReference>
<keyword evidence="8" id="KW-1185">Reference proteome</keyword>
<dbReference type="InterPro" id="IPR039425">
    <property type="entry name" value="RNA_pol_sigma-70-like"/>
</dbReference>
<evidence type="ECO:0000259" key="5">
    <source>
        <dbReference type="Pfam" id="PF04542"/>
    </source>
</evidence>
<reference evidence="7 8" key="1">
    <citation type="submission" date="2024-03" db="EMBL/GenBank/DDBJ databases">
        <title>Mouse gut bacterial collection (mGBC) of GemPharmatech.</title>
        <authorList>
            <person name="He Y."/>
            <person name="Dong L."/>
            <person name="Wu D."/>
            <person name="Gao X."/>
            <person name="Lin Z."/>
        </authorList>
    </citation>
    <scope>NUCLEOTIDE SEQUENCE [LARGE SCALE GENOMIC DNA]</scope>
    <source>
        <strain evidence="7 8">54-13</strain>
    </source>
</reference>
<dbReference type="InterPro" id="IPR014284">
    <property type="entry name" value="RNA_pol_sigma-70_dom"/>
</dbReference>
<evidence type="ECO:0000313" key="8">
    <source>
        <dbReference type="Proteomes" id="UP001565200"/>
    </source>
</evidence>